<dbReference type="GeneID" id="13446406"/>
<evidence type="ECO:0000256" key="2">
    <source>
        <dbReference type="SAM" id="MobiDB-lite"/>
    </source>
</evidence>
<dbReference type="PROSITE" id="PS50084">
    <property type="entry name" value="KH_TYPE_1"/>
    <property type="match status" value="1"/>
</dbReference>
<reference evidence="5" key="1">
    <citation type="journal article" date="2012" name="PLoS Pathog.">
        <title>Comparative genomics of the apicomplexan parasites Toxoplasma gondii and Neospora caninum: Coccidia differing in host range and transmission strategy.</title>
        <authorList>
            <person name="Reid A.J."/>
            <person name="Vermont S.J."/>
            <person name="Cotton J.A."/>
            <person name="Harris D."/>
            <person name="Hill-Cawthorne G.A."/>
            <person name="Konen-Waisman S."/>
            <person name="Latham S.M."/>
            <person name="Mourier T."/>
            <person name="Norton R."/>
            <person name="Quail M.A."/>
            <person name="Sanders M."/>
            <person name="Shanmugam D."/>
            <person name="Sohal A."/>
            <person name="Wasmuth J.D."/>
            <person name="Brunk B."/>
            <person name="Grigg M.E."/>
            <person name="Howard J.C."/>
            <person name="Parkinson J."/>
            <person name="Roos D.S."/>
            <person name="Trees A.J."/>
            <person name="Berriman M."/>
            <person name="Pain A."/>
            <person name="Wastling J.M."/>
        </authorList>
    </citation>
    <scope>NUCLEOTIDE SEQUENCE [LARGE SCALE GENOMIC DNA]</scope>
    <source>
        <strain evidence="5">Liverpool</strain>
    </source>
</reference>
<gene>
    <name evidence="4" type="ORF">NCLIV_051280</name>
</gene>
<organism evidence="4 5">
    <name type="scientific">Neospora caninum (strain Liverpool)</name>
    <dbReference type="NCBI Taxonomy" id="572307"/>
    <lineage>
        <taxon>Eukaryota</taxon>
        <taxon>Sar</taxon>
        <taxon>Alveolata</taxon>
        <taxon>Apicomplexa</taxon>
        <taxon>Conoidasida</taxon>
        <taxon>Coccidia</taxon>
        <taxon>Eucoccidiorida</taxon>
        <taxon>Eimeriorina</taxon>
        <taxon>Sarcocystidae</taxon>
        <taxon>Neospora</taxon>
    </lineage>
</organism>
<protein>
    <submittedName>
        <fullName evidence="4">Putative KH domain-containing protein</fullName>
    </submittedName>
</protein>
<dbReference type="EMBL" id="FR823391">
    <property type="protein sequence ID" value="CBZ54701.1"/>
    <property type="molecule type" value="Genomic_DNA"/>
</dbReference>
<feature type="compositionally biased region" description="Polar residues" evidence="2">
    <location>
        <begin position="37"/>
        <end position="49"/>
    </location>
</feature>
<feature type="domain" description="K Homology" evidence="3">
    <location>
        <begin position="1040"/>
        <end position="1110"/>
    </location>
</feature>
<keyword evidence="5" id="KW-1185">Reference proteome</keyword>
<feature type="compositionally biased region" description="Low complexity" evidence="2">
    <location>
        <begin position="422"/>
        <end position="433"/>
    </location>
</feature>
<feature type="region of interest" description="Disordered" evidence="2">
    <location>
        <begin position="1390"/>
        <end position="1414"/>
    </location>
</feature>
<feature type="region of interest" description="Disordered" evidence="2">
    <location>
        <begin position="89"/>
        <end position="174"/>
    </location>
</feature>
<feature type="compositionally biased region" description="Low complexity" evidence="2">
    <location>
        <begin position="1390"/>
        <end position="1400"/>
    </location>
</feature>
<dbReference type="InParanoid" id="F0VKV0"/>
<accession>F0VKV0</accession>
<feature type="compositionally biased region" description="Basic and acidic residues" evidence="2">
    <location>
        <begin position="337"/>
        <end position="349"/>
    </location>
</feature>
<keyword evidence="1" id="KW-0694">RNA-binding</keyword>
<dbReference type="InterPro" id="IPR004088">
    <property type="entry name" value="KH_dom_type_1"/>
</dbReference>
<evidence type="ECO:0000259" key="3">
    <source>
        <dbReference type="SMART" id="SM00322"/>
    </source>
</evidence>
<feature type="region of interest" description="Disordered" evidence="2">
    <location>
        <begin position="587"/>
        <end position="674"/>
    </location>
</feature>
<dbReference type="Proteomes" id="UP000007494">
    <property type="component" value="Chromosome X"/>
</dbReference>
<feature type="compositionally biased region" description="Basic and acidic residues" evidence="2">
    <location>
        <begin position="654"/>
        <end position="673"/>
    </location>
</feature>
<name>F0VKV0_NEOCL</name>
<feature type="region of interest" description="Disordered" evidence="2">
    <location>
        <begin position="415"/>
        <end position="455"/>
    </location>
</feature>
<dbReference type="GO" id="GO:0003723">
    <property type="term" value="F:RNA binding"/>
    <property type="evidence" value="ECO:0007669"/>
    <property type="project" value="UniProtKB-UniRule"/>
</dbReference>
<proteinExistence type="predicted"/>
<dbReference type="OrthoDB" id="331555at2759"/>
<dbReference type="eggNOG" id="ENOG502T299">
    <property type="taxonomic scope" value="Eukaryota"/>
</dbReference>
<dbReference type="OMA" id="QSICRET"/>
<dbReference type="Gene3D" id="3.30.1370.10">
    <property type="entry name" value="K Homology domain, type 1"/>
    <property type="match status" value="1"/>
</dbReference>
<dbReference type="InterPro" id="IPR004087">
    <property type="entry name" value="KH_dom"/>
</dbReference>
<feature type="region of interest" description="Disordered" evidence="2">
    <location>
        <begin position="760"/>
        <end position="841"/>
    </location>
</feature>
<evidence type="ECO:0000313" key="5">
    <source>
        <dbReference type="Proteomes" id="UP000007494"/>
    </source>
</evidence>
<feature type="compositionally biased region" description="Low complexity" evidence="2">
    <location>
        <begin position="1140"/>
        <end position="1154"/>
    </location>
</feature>
<feature type="region of interest" description="Disordered" evidence="2">
    <location>
        <begin position="29"/>
        <end position="49"/>
    </location>
</feature>
<dbReference type="SUPFAM" id="SSF54791">
    <property type="entry name" value="Eukaryotic type KH-domain (KH-domain type I)"/>
    <property type="match status" value="1"/>
</dbReference>
<dbReference type="InterPro" id="IPR036612">
    <property type="entry name" value="KH_dom_type_1_sf"/>
</dbReference>
<sequence>MLNRDSQRRLGFHRLADVTTEGDFQQRLRVGGGRGGPQTTHARFETGTSEMSLFINSPDFRDNASLGAGMPPEERQTYATVRMPSDACRPRRITESRQPTDSAEQRWGHPLHRTPLMSASPPAGSGTPFGNRGPHTGGVHGEETAGMDRQITRFSPQVRGHSRCRNGNRNPPNEGHMLVASFSSTVRQKIEIVFPGHEHRCRRYLGFLLDIRAATNEVFVQFSGAVCPPWSSRKEGTPALAFPSRPSGRAELGALSAPAGSIAELLEMRLSSGSSLLDETGGDNHLLTSVSHSVPGCTPVGIEGNGASALHASSQQPRVFVSTWLSSLYVSLAGPRLHADPEEGTRRSPEAAAVSKETGHTGFSGETDILCRDSARSRERSYTREEQRWKAGDYAEVFRPSTSSTPAHYALARILSSPPSPQSSRAPASLASAVQLDERQSESAHAPGPPSSHHFRVRLLSSPSVDITVLGSSLRDPRRNRFSGEPELALAASGSSSFSPVSADSACLRFVQNGLPKAFAQTPGPLPHELPLSVFLPAMCREAVPVSVEAARWLLAGGSLAGAEHAQGEQVEGDAEEEAAGRFLQALQRRKPQPPDRPLEFSALSRSTAEGEDASGPGARSDRREGLSGVIALTVMDGGPTQDDGGESQAAAHAPDRSPEAKKRESPDFHTDGSDIVTACWSDEDRQTIPSFSPSYAPFPGVLSSPFSLDPASPSSSTAAASAGSGCAAFPRLPSSLDHLHPARASALSSGFHGSAASAVSPQAAARAHGRGASRQEDDVAPAISVERKEGSARGVTGKAPEPHEVEFRRGVDTSGEEVTEPHERQTCGAQPGGPEDEEGELELRASCRGRHLRLGEEGNPFQLTAMNAVTGCSQSEGSPGVSVSSVAAIDGLRSGERLPGLPPEARNDAPALRVEASLRRHEALDGAAGSDANCRLFSEWGDESSLAASCFSSFFARLVTKSPATTVTAGVEGIQHGPKETDERQGCQIVLLGFDKAEVERLKAILRGVNRRIAKSVLFHERRERRLRFLEERTSAGVASVCVEFKAKETIGLIIGKQGERLEKLAKRFQVEIRVFPQEEDAATRRVRIYGSSRQAVEEALAEVQFLSASYRLYPASFARRLHAESKVQPDREKTSWHSASPPSGPRAAPRLSPWLSPVPVCLSDGGNQSRDSGKDSQVPELAEAVCPVFNAPVGSRWPAILASRPGMDRLLCARVETEQETPRDDAEACLVESHVATLKRELRRKPLLRQIGAATGLLEAWFDEATSTVILCGLWRHILSAVNLLDALATRLLHRSPGVHAFASMPSLCLESSPPLDAAPSLPSPVASSGSVHLKPFPAAPGRSPACFFSAHPNPALPSPAFAASDASDGSPGTAGARRGLATLPSLLSSRSTCSSPSQAGQTLRHTETGDEGGALPLAALLQRHFPVADADFFSPARSSPSLCSRGGHASPPPNAFPSFRGSLKGEVYRAGDGYASPLASLSLPSLAFLPATLASSPL</sequence>
<feature type="region of interest" description="Disordered" evidence="2">
    <location>
        <begin position="337"/>
        <end position="368"/>
    </location>
</feature>
<dbReference type="SMART" id="SM00322">
    <property type="entry name" value="KH"/>
    <property type="match status" value="1"/>
</dbReference>
<feature type="compositionally biased region" description="Basic and acidic residues" evidence="2">
    <location>
        <begin position="1126"/>
        <end position="1137"/>
    </location>
</feature>
<feature type="compositionally biased region" description="Basic and acidic residues" evidence="2">
    <location>
        <begin position="801"/>
        <end position="812"/>
    </location>
</feature>
<feature type="region of interest" description="Disordered" evidence="2">
    <location>
        <begin position="1126"/>
        <end position="1154"/>
    </location>
</feature>
<dbReference type="VEuPathDB" id="ToxoDB:NCLIV_051280"/>
<dbReference type="CDD" id="cd00105">
    <property type="entry name" value="KH-I"/>
    <property type="match status" value="1"/>
</dbReference>
<dbReference type="RefSeq" id="XP_003884731.1">
    <property type="nucleotide sequence ID" value="XM_003884682.1"/>
</dbReference>
<feature type="compositionally biased region" description="Low complexity" evidence="2">
    <location>
        <begin position="760"/>
        <end position="773"/>
    </location>
</feature>
<evidence type="ECO:0000313" key="4">
    <source>
        <dbReference type="EMBL" id="CBZ54701.1"/>
    </source>
</evidence>
<dbReference type="Pfam" id="PF00013">
    <property type="entry name" value="KH_1"/>
    <property type="match status" value="1"/>
</dbReference>
<evidence type="ECO:0000256" key="1">
    <source>
        <dbReference type="PROSITE-ProRule" id="PRU00117"/>
    </source>
</evidence>
<feature type="region of interest" description="Disordered" evidence="2">
    <location>
        <begin position="1362"/>
        <end position="1381"/>
    </location>
</feature>